<proteinExistence type="predicted"/>
<sequence>MIDNHLHRLGFEHEYENTIRIRGHPLKYDWYLPKYKTYIEYWGFYGKKYMKRKAEKLQLYRKGNLKLISIEDIMLKDIYTNLEKELNKTIKIKNLNIEKKHCPNCGVELDKRF</sequence>
<reference evidence="1" key="1">
    <citation type="journal article" date="2015" name="Nature">
        <title>Complex archaea that bridge the gap between prokaryotes and eukaryotes.</title>
        <authorList>
            <person name="Spang A."/>
            <person name="Saw J.H."/>
            <person name="Jorgensen S.L."/>
            <person name="Zaremba-Niedzwiedzka K."/>
            <person name="Martijn J."/>
            <person name="Lind A.E."/>
            <person name="van Eijk R."/>
            <person name="Schleper C."/>
            <person name="Guy L."/>
            <person name="Ettema T.J."/>
        </authorList>
    </citation>
    <scope>NUCLEOTIDE SEQUENCE</scope>
</reference>
<dbReference type="AlphaFoldDB" id="A0A0F9LM08"/>
<comment type="caution">
    <text evidence="1">The sequence shown here is derived from an EMBL/GenBank/DDBJ whole genome shotgun (WGS) entry which is preliminary data.</text>
</comment>
<dbReference type="EMBL" id="LAZR01006151">
    <property type="protein sequence ID" value="KKM94348.1"/>
    <property type="molecule type" value="Genomic_DNA"/>
</dbReference>
<name>A0A0F9LM08_9ZZZZ</name>
<accession>A0A0F9LM08</accession>
<organism evidence="1">
    <name type="scientific">marine sediment metagenome</name>
    <dbReference type="NCBI Taxonomy" id="412755"/>
    <lineage>
        <taxon>unclassified sequences</taxon>
        <taxon>metagenomes</taxon>
        <taxon>ecological metagenomes</taxon>
    </lineage>
</organism>
<evidence type="ECO:0000313" key="1">
    <source>
        <dbReference type="EMBL" id="KKM94348.1"/>
    </source>
</evidence>
<gene>
    <name evidence="1" type="ORF">LCGC14_1199160</name>
</gene>
<protein>
    <submittedName>
        <fullName evidence="1">Uncharacterized protein</fullName>
    </submittedName>
</protein>